<dbReference type="Pfam" id="PF12357">
    <property type="entry name" value="PLD_C"/>
    <property type="match status" value="1"/>
</dbReference>
<dbReference type="GO" id="GO:0004630">
    <property type="term" value="F:phospholipase D activity"/>
    <property type="evidence" value="ECO:0007669"/>
    <property type="project" value="TreeGrafter"/>
</dbReference>
<dbReference type="Proteomes" id="UP000712281">
    <property type="component" value="Unassembled WGS sequence"/>
</dbReference>
<dbReference type="InterPro" id="IPR015679">
    <property type="entry name" value="PLipase_D_fam"/>
</dbReference>
<accession>A0A8S9MKJ3</accession>
<dbReference type="AlphaFoldDB" id="A0A8S9MKJ3"/>
<dbReference type="GO" id="GO:0005886">
    <property type="term" value="C:plasma membrane"/>
    <property type="evidence" value="ECO:0007669"/>
    <property type="project" value="TreeGrafter"/>
</dbReference>
<sequence length="110" mass="12582">MLLQLPIRAGAEHMGKIDDIFKEPETLECVKRVNMISEDNWKKYTDDSFVPLQGHLLKYPLSVDHTGKVIPLSGFNSFPDVGVRVVYSISFASFTERNLGFLRDFEVTKF</sequence>
<dbReference type="PANTHER" id="PTHR18896:SF60">
    <property type="entry name" value="PHOSPHOLIPASE D"/>
    <property type="match status" value="1"/>
</dbReference>
<keyword evidence="2" id="KW-0443">Lipid metabolism</keyword>
<reference evidence="4" key="1">
    <citation type="submission" date="2019-12" db="EMBL/GenBank/DDBJ databases">
        <title>Genome sequencing and annotation of Brassica cretica.</title>
        <authorList>
            <person name="Studholme D.J."/>
            <person name="Sarris P.F."/>
        </authorList>
    </citation>
    <scope>NUCLEOTIDE SEQUENCE</scope>
    <source>
        <strain evidence="4">PFS-001/15</strain>
        <tissue evidence="4">Leaf</tissue>
    </source>
</reference>
<evidence type="ECO:0000259" key="3">
    <source>
        <dbReference type="Pfam" id="PF12357"/>
    </source>
</evidence>
<dbReference type="GO" id="GO:0009395">
    <property type="term" value="P:phospholipid catabolic process"/>
    <property type="evidence" value="ECO:0007669"/>
    <property type="project" value="TreeGrafter"/>
</dbReference>
<dbReference type="PANTHER" id="PTHR18896">
    <property type="entry name" value="PHOSPHOLIPASE D"/>
    <property type="match status" value="1"/>
</dbReference>
<evidence type="ECO:0000256" key="1">
    <source>
        <dbReference type="ARBA" id="ARBA00022737"/>
    </source>
</evidence>
<keyword evidence="1" id="KW-0677">Repeat</keyword>
<dbReference type="EMBL" id="QGKW02000007">
    <property type="protein sequence ID" value="KAF2618411.1"/>
    <property type="molecule type" value="Genomic_DNA"/>
</dbReference>
<evidence type="ECO:0000313" key="5">
    <source>
        <dbReference type="Proteomes" id="UP000712281"/>
    </source>
</evidence>
<evidence type="ECO:0000313" key="4">
    <source>
        <dbReference type="EMBL" id="KAF2618411.1"/>
    </source>
</evidence>
<evidence type="ECO:0000256" key="2">
    <source>
        <dbReference type="ARBA" id="ARBA00023098"/>
    </source>
</evidence>
<gene>
    <name evidence="4" type="ORF">F2Q68_00039185</name>
</gene>
<protein>
    <recommendedName>
        <fullName evidence="3">Phospholipase D C-terminal domain-containing protein</fullName>
    </recommendedName>
</protein>
<dbReference type="InterPro" id="IPR024632">
    <property type="entry name" value="PLipase_D_C"/>
</dbReference>
<proteinExistence type="predicted"/>
<comment type="caution">
    <text evidence="4">The sequence shown here is derived from an EMBL/GenBank/DDBJ whole genome shotgun (WGS) entry which is preliminary data.</text>
</comment>
<name>A0A8S9MKJ3_BRACR</name>
<feature type="domain" description="Phospholipase D C-terminal" evidence="3">
    <location>
        <begin position="18"/>
        <end position="86"/>
    </location>
</feature>
<organism evidence="4 5">
    <name type="scientific">Brassica cretica</name>
    <name type="common">Mustard</name>
    <dbReference type="NCBI Taxonomy" id="69181"/>
    <lineage>
        <taxon>Eukaryota</taxon>
        <taxon>Viridiplantae</taxon>
        <taxon>Streptophyta</taxon>
        <taxon>Embryophyta</taxon>
        <taxon>Tracheophyta</taxon>
        <taxon>Spermatophyta</taxon>
        <taxon>Magnoliopsida</taxon>
        <taxon>eudicotyledons</taxon>
        <taxon>Gunneridae</taxon>
        <taxon>Pentapetalae</taxon>
        <taxon>rosids</taxon>
        <taxon>malvids</taxon>
        <taxon>Brassicales</taxon>
        <taxon>Brassicaceae</taxon>
        <taxon>Brassiceae</taxon>
        <taxon>Brassica</taxon>
    </lineage>
</organism>